<dbReference type="SUPFAM" id="SSF49265">
    <property type="entry name" value="Fibronectin type III"/>
    <property type="match status" value="1"/>
</dbReference>
<evidence type="ECO:0008006" key="3">
    <source>
        <dbReference type="Google" id="ProtNLM"/>
    </source>
</evidence>
<sequence>MNCKINVFILFIGLLFTAFGCKEFLEEDIKDRQVTLLSPGNQAQIPTYTVTFLWEQLDDALEYRLQVASPDFDSVSLYHADTVVTAPKFTLSLEPGIYQWRVQARNGSSETVYTTRAFVIYESDLSKQVVVQTDPADQLLTANTALRFGWQTLFGATGYRLQIDTNNFTDPENLLYDSVLESTGHNFTIPKEQVYQWRVRAESDTSQSLWSTVRQFTYDRTPPAVPTMTAPGNNASVPSPVTLRWEAVSDAVKYQLYVYKSDSTTLYSSTYPLSLEGTSHNFTSSSIGERVIWRLRATDKAGNTSGYSSYRSFMINQ</sequence>
<dbReference type="EMBL" id="JBHLWO010000001">
    <property type="protein sequence ID" value="MFC0317934.1"/>
    <property type="molecule type" value="Genomic_DNA"/>
</dbReference>
<name>A0ABV6HGB3_9SPHI</name>
<dbReference type="Gene3D" id="2.60.40.10">
    <property type="entry name" value="Immunoglobulins"/>
    <property type="match status" value="3"/>
</dbReference>
<proteinExistence type="predicted"/>
<evidence type="ECO:0000313" key="2">
    <source>
        <dbReference type="Proteomes" id="UP001589774"/>
    </source>
</evidence>
<dbReference type="InterPro" id="IPR013783">
    <property type="entry name" value="Ig-like_fold"/>
</dbReference>
<keyword evidence="2" id="KW-1185">Reference proteome</keyword>
<dbReference type="PROSITE" id="PS51257">
    <property type="entry name" value="PROKAR_LIPOPROTEIN"/>
    <property type="match status" value="1"/>
</dbReference>
<reference evidence="1 2" key="1">
    <citation type="submission" date="2024-09" db="EMBL/GenBank/DDBJ databases">
        <authorList>
            <person name="Sun Q."/>
            <person name="Mori K."/>
        </authorList>
    </citation>
    <scope>NUCLEOTIDE SEQUENCE [LARGE SCALE GENOMIC DNA]</scope>
    <source>
        <strain evidence="1 2">CCM 7765</strain>
    </source>
</reference>
<accession>A0ABV6HGB3</accession>
<dbReference type="Proteomes" id="UP001589774">
    <property type="component" value="Unassembled WGS sequence"/>
</dbReference>
<organism evidence="1 2">
    <name type="scientific">Olivibacter oleidegradans</name>
    <dbReference type="NCBI Taxonomy" id="760123"/>
    <lineage>
        <taxon>Bacteria</taxon>
        <taxon>Pseudomonadati</taxon>
        <taxon>Bacteroidota</taxon>
        <taxon>Sphingobacteriia</taxon>
        <taxon>Sphingobacteriales</taxon>
        <taxon>Sphingobacteriaceae</taxon>
        <taxon>Olivibacter</taxon>
    </lineage>
</organism>
<gene>
    <name evidence="1" type="ORF">ACFFI0_06420</name>
</gene>
<dbReference type="InterPro" id="IPR036116">
    <property type="entry name" value="FN3_sf"/>
</dbReference>
<comment type="caution">
    <text evidence="1">The sequence shown here is derived from an EMBL/GenBank/DDBJ whole genome shotgun (WGS) entry which is preliminary data.</text>
</comment>
<protein>
    <recommendedName>
        <fullName evidence="3">Fibronectin type-III domain-containing protein</fullName>
    </recommendedName>
</protein>
<dbReference type="RefSeq" id="WP_130854331.1">
    <property type="nucleotide sequence ID" value="NZ_JBHLWO010000001.1"/>
</dbReference>
<evidence type="ECO:0000313" key="1">
    <source>
        <dbReference type="EMBL" id="MFC0317934.1"/>
    </source>
</evidence>